<dbReference type="EMBL" id="AKHW03002195">
    <property type="protein sequence ID" value="KYO39446.1"/>
    <property type="molecule type" value="Genomic_DNA"/>
</dbReference>
<dbReference type="AlphaFoldDB" id="A0A151NRI1"/>
<gene>
    <name evidence="1" type="ORF">Y1Q_0021095</name>
</gene>
<comment type="caution">
    <text evidence="1">The sequence shown here is derived from an EMBL/GenBank/DDBJ whole genome shotgun (WGS) entry which is preliminary data.</text>
</comment>
<proteinExistence type="predicted"/>
<dbReference type="Proteomes" id="UP000050525">
    <property type="component" value="Unassembled WGS sequence"/>
</dbReference>
<reference evidence="1 2" key="1">
    <citation type="journal article" date="2012" name="Genome Biol.">
        <title>Sequencing three crocodilian genomes to illuminate the evolution of archosaurs and amniotes.</title>
        <authorList>
            <person name="St John J.A."/>
            <person name="Braun E.L."/>
            <person name="Isberg S.R."/>
            <person name="Miles L.G."/>
            <person name="Chong A.Y."/>
            <person name="Gongora J."/>
            <person name="Dalzell P."/>
            <person name="Moran C."/>
            <person name="Bed'hom B."/>
            <person name="Abzhanov A."/>
            <person name="Burgess S.C."/>
            <person name="Cooksey A.M."/>
            <person name="Castoe T.A."/>
            <person name="Crawford N.G."/>
            <person name="Densmore L.D."/>
            <person name="Drew J.C."/>
            <person name="Edwards S.V."/>
            <person name="Faircloth B.C."/>
            <person name="Fujita M.K."/>
            <person name="Greenwold M.J."/>
            <person name="Hoffmann F.G."/>
            <person name="Howard J.M."/>
            <person name="Iguchi T."/>
            <person name="Janes D.E."/>
            <person name="Khan S.Y."/>
            <person name="Kohno S."/>
            <person name="de Koning A.J."/>
            <person name="Lance S.L."/>
            <person name="McCarthy F.M."/>
            <person name="McCormack J.E."/>
            <person name="Merchant M.E."/>
            <person name="Peterson D.G."/>
            <person name="Pollock D.D."/>
            <person name="Pourmand N."/>
            <person name="Raney B.J."/>
            <person name="Roessler K.A."/>
            <person name="Sanford J.R."/>
            <person name="Sawyer R.H."/>
            <person name="Schmidt C.J."/>
            <person name="Triplett E.W."/>
            <person name="Tuberville T.D."/>
            <person name="Venegas-Anaya M."/>
            <person name="Howard J.T."/>
            <person name="Jarvis E.D."/>
            <person name="Guillette L.J.Jr."/>
            <person name="Glenn T.C."/>
            <person name="Green R.E."/>
            <person name="Ray D.A."/>
        </authorList>
    </citation>
    <scope>NUCLEOTIDE SEQUENCE [LARGE SCALE GENOMIC DNA]</scope>
    <source>
        <strain evidence="1">KSC_2009_1</strain>
    </source>
</reference>
<sequence length="86" mass="9990">MWLHRARTSGQMSCSWRSEAKADRLGVYRGEPKRMQKVVRGETLHWRPAETTGKGHSYPYFFIFVTNQLQRILVVDQQGTESCSCL</sequence>
<evidence type="ECO:0000313" key="2">
    <source>
        <dbReference type="Proteomes" id="UP000050525"/>
    </source>
</evidence>
<keyword evidence="2" id="KW-1185">Reference proteome</keyword>
<evidence type="ECO:0000313" key="1">
    <source>
        <dbReference type="EMBL" id="KYO39446.1"/>
    </source>
</evidence>
<accession>A0A151NRI1</accession>
<organism evidence="1 2">
    <name type="scientific">Alligator mississippiensis</name>
    <name type="common">American alligator</name>
    <dbReference type="NCBI Taxonomy" id="8496"/>
    <lineage>
        <taxon>Eukaryota</taxon>
        <taxon>Metazoa</taxon>
        <taxon>Chordata</taxon>
        <taxon>Craniata</taxon>
        <taxon>Vertebrata</taxon>
        <taxon>Euteleostomi</taxon>
        <taxon>Archelosauria</taxon>
        <taxon>Archosauria</taxon>
        <taxon>Crocodylia</taxon>
        <taxon>Alligatoridae</taxon>
        <taxon>Alligatorinae</taxon>
        <taxon>Alligator</taxon>
    </lineage>
</organism>
<name>A0A151NRI1_ALLMI</name>
<protein>
    <submittedName>
        <fullName evidence="1">Uncharacterized protein</fullName>
    </submittedName>
</protein>